<dbReference type="Pfam" id="PF00353">
    <property type="entry name" value="HemolysinCabind"/>
    <property type="match status" value="4"/>
</dbReference>
<reference evidence="4 5" key="1">
    <citation type="journal article" date="2019" name="Int. J. Syst. Evol. Microbiol.">
        <title>The Global Catalogue of Microorganisms (GCM) 10K type strain sequencing project: providing services to taxonomists for standard genome sequencing and annotation.</title>
        <authorList>
            <consortium name="The Broad Institute Genomics Platform"/>
            <consortium name="The Broad Institute Genome Sequencing Center for Infectious Disease"/>
            <person name="Wu L."/>
            <person name="Ma J."/>
        </authorList>
    </citation>
    <scope>NUCLEOTIDE SEQUENCE [LARGE SCALE GENOMIC DNA]</scope>
    <source>
        <strain evidence="4 5">JCM 13249</strain>
    </source>
</reference>
<dbReference type="Gene3D" id="1.10.287.1060">
    <property type="entry name" value="ESAT-6-like"/>
    <property type="match status" value="1"/>
</dbReference>
<name>A0ABN2KDT3_9ACTN</name>
<keyword evidence="2" id="KW-0964">Secreted</keyword>
<dbReference type="InterPro" id="IPR011049">
    <property type="entry name" value="Serralysin-like_metalloprot_C"/>
</dbReference>
<sequence>MVIPDTETYSQVSVGNLWDVKANPGALTAAALAWRAYATRARAAQQDVDEQAAGLTGNAWQGVAADTYHAHRTKLGTDVATTATAADAIAGTMDTIAGWLTAAQSMLDRLLAEARGKVPLSVNGDTVTFRPTTQEQNQAIQPAINEANDAREHYNAEVLRCVGELNAARAALAPVSRAWDTVARGTSDPWTLPPEASNGVTVIRTGDDVIINTGVDDDKVTITIDPNTGEQLVTVNGQTFRYPANAHIIMRTGPGNDEITVPAGTKVDLTLLGGEDADRITSGDGNDIVLGGDGADRLESGAGNDRVSGGADRDYLDGYKGDDRLSGGLGNDTVYGLSGNDRITGGEGRDYLEGGTGDDLLIGGADNDMISGGRDNDTILAGSGADYVYTGHGVDRVDGGTGTSTATDSPDGDVVYSQAEDSAENVERTVTIEIKDLGKHITIEGSDEFKERVQADLDMLMASPRGQMMLEALDQAHENTKAPAADWPILGNIAYPGDTFTIRETTAANGYAHRNDTTFIKTWSQHPSIEYNPGFDTIHDGPPVVVLFHEMAHVYDFETTGLDTRIYTGSDNPNTSNYERNAAGLPIDHDGDPSTPAIIDPDQPIDYTENGLREEMGATPRPRY</sequence>
<dbReference type="RefSeq" id="WP_344080759.1">
    <property type="nucleotide sequence ID" value="NZ_BAAALS010000011.1"/>
</dbReference>
<dbReference type="InterPro" id="IPR028208">
    <property type="entry name" value="Effector_pro_NleD-like"/>
</dbReference>
<dbReference type="Pfam" id="PF14891">
    <property type="entry name" value="Peptidase_M91"/>
    <property type="match status" value="1"/>
</dbReference>
<dbReference type="InterPro" id="IPR036689">
    <property type="entry name" value="ESAT-6-like_sf"/>
</dbReference>
<accession>A0ABN2KDT3</accession>
<feature type="compositionally biased region" description="Polar residues" evidence="3">
    <location>
        <begin position="568"/>
        <end position="579"/>
    </location>
</feature>
<keyword evidence="5" id="KW-1185">Reference proteome</keyword>
<dbReference type="PROSITE" id="PS00330">
    <property type="entry name" value="HEMOLYSIN_CALCIUM"/>
    <property type="match status" value="2"/>
</dbReference>
<protein>
    <submittedName>
        <fullName evidence="4">Uncharacterized protein</fullName>
    </submittedName>
</protein>
<gene>
    <name evidence="4" type="ORF">GCM10009681_25990</name>
</gene>
<evidence type="ECO:0000256" key="3">
    <source>
        <dbReference type="SAM" id="MobiDB-lite"/>
    </source>
</evidence>
<comment type="subcellular location">
    <subcellularLocation>
        <location evidence="1">Secreted</location>
    </subcellularLocation>
</comment>
<dbReference type="InterPro" id="IPR001343">
    <property type="entry name" value="Hemolysn_Ca-bd"/>
</dbReference>
<organism evidence="4 5">
    <name type="scientific">Luedemannella helvata</name>
    <dbReference type="NCBI Taxonomy" id="349315"/>
    <lineage>
        <taxon>Bacteria</taxon>
        <taxon>Bacillati</taxon>
        <taxon>Actinomycetota</taxon>
        <taxon>Actinomycetes</taxon>
        <taxon>Micromonosporales</taxon>
        <taxon>Micromonosporaceae</taxon>
        <taxon>Luedemannella</taxon>
    </lineage>
</organism>
<proteinExistence type="predicted"/>
<evidence type="ECO:0000256" key="1">
    <source>
        <dbReference type="ARBA" id="ARBA00004613"/>
    </source>
</evidence>
<feature type="region of interest" description="Disordered" evidence="3">
    <location>
        <begin position="292"/>
        <end position="315"/>
    </location>
</feature>
<evidence type="ECO:0000313" key="5">
    <source>
        <dbReference type="Proteomes" id="UP001500655"/>
    </source>
</evidence>
<dbReference type="PANTHER" id="PTHR38340">
    <property type="entry name" value="S-LAYER PROTEIN"/>
    <property type="match status" value="1"/>
</dbReference>
<dbReference type="PRINTS" id="PR00313">
    <property type="entry name" value="CABNDNGRPT"/>
</dbReference>
<dbReference type="SUPFAM" id="SSF140453">
    <property type="entry name" value="EsxAB dimer-like"/>
    <property type="match status" value="1"/>
</dbReference>
<dbReference type="PANTHER" id="PTHR38340:SF1">
    <property type="entry name" value="S-LAYER PROTEIN"/>
    <property type="match status" value="1"/>
</dbReference>
<dbReference type="EMBL" id="BAAALS010000011">
    <property type="protein sequence ID" value="GAA1753778.1"/>
    <property type="molecule type" value="Genomic_DNA"/>
</dbReference>
<dbReference type="SUPFAM" id="SSF51120">
    <property type="entry name" value="beta-Roll"/>
    <property type="match status" value="1"/>
</dbReference>
<dbReference type="InterPro" id="IPR050557">
    <property type="entry name" value="RTX_toxin/Mannuronan_C5-epim"/>
</dbReference>
<feature type="region of interest" description="Disordered" evidence="3">
    <location>
        <begin position="568"/>
        <end position="624"/>
    </location>
</feature>
<evidence type="ECO:0000313" key="4">
    <source>
        <dbReference type="EMBL" id="GAA1753778.1"/>
    </source>
</evidence>
<dbReference type="Gene3D" id="2.150.10.10">
    <property type="entry name" value="Serralysin-like metalloprotease, C-terminal"/>
    <property type="match status" value="2"/>
</dbReference>
<dbReference type="InterPro" id="IPR018511">
    <property type="entry name" value="Hemolysin-typ_Ca-bd_CS"/>
</dbReference>
<comment type="caution">
    <text evidence="4">The sequence shown here is derived from an EMBL/GenBank/DDBJ whole genome shotgun (WGS) entry which is preliminary data.</text>
</comment>
<dbReference type="Proteomes" id="UP001500655">
    <property type="component" value="Unassembled WGS sequence"/>
</dbReference>
<evidence type="ECO:0000256" key="2">
    <source>
        <dbReference type="ARBA" id="ARBA00022525"/>
    </source>
</evidence>